<evidence type="ECO:0000256" key="2">
    <source>
        <dbReference type="ARBA" id="ARBA00022475"/>
    </source>
</evidence>
<dbReference type="InterPro" id="IPR003439">
    <property type="entry name" value="ABC_transporter-like_ATP-bd"/>
</dbReference>
<evidence type="ECO:0000256" key="1">
    <source>
        <dbReference type="ARBA" id="ARBA00022448"/>
    </source>
</evidence>
<feature type="domain" description="ABC transporter" evidence="5">
    <location>
        <begin position="3"/>
        <end position="234"/>
    </location>
</feature>
<reference evidence="6" key="2">
    <citation type="submission" date="2020-09" db="EMBL/GenBank/DDBJ databases">
        <authorList>
            <person name="Sun Q."/>
            <person name="Kim S."/>
        </authorList>
    </citation>
    <scope>NUCLEOTIDE SEQUENCE</scope>
    <source>
        <strain evidence="6">KCTC 23732</strain>
    </source>
</reference>
<organism evidence="6 7">
    <name type="scientific">Advenella faeciporci</name>
    <dbReference type="NCBI Taxonomy" id="797535"/>
    <lineage>
        <taxon>Bacteria</taxon>
        <taxon>Pseudomonadati</taxon>
        <taxon>Pseudomonadota</taxon>
        <taxon>Betaproteobacteria</taxon>
        <taxon>Burkholderiales</taxon>
        <taxon>Alcaligenaceae</taxon>
    </lineage>
</organism>
<gene>
    <name evidence="6" type="ORF">GCM10011450_12970</name>
</gene>
<dbReference type="Proteomes" id="UP000608345">
    <property type="component" value="Unassembled WGS sequence"/>
</dbReference>
<keyword evidence="3" id="KW-0547">Nucleotide-binding</keyword>
<evidence type="ECO:0000256" key="4">
    <source>
        <dbReference type="ARBA" id="ARBA00022840"/>
    </source>
</evidence>
<dbReference type="Pfam" id="PF00005">
    <property type="entry name" value="ABC_tran"/>
    <property type="match status" value="1"/>
</dbReference>
<comment type="caution">
    <text evidence="6">The sequence shown here is derived from an EMBL/GenBank/DDBJ whole genome shotgun (WGS) entry which is preliminary data.</text>
</comment>
<name>A0A918JK11_9BURK</name>
<accession>A0A918JK11</accession>
<dbReference type="EMBL" id="BMYS01000007">
    <property type="protein sequence ID" value="GGW84382.1"/>
    <property type="molecule type" value="Genomic_DNA"/>
</dbReference>
<dbReference type="GO" id="GO:0015697">
    <property type="term" value="P:quaternary ammonium group transport"/>
    <property type="evidence" value="ECO:0007669"/>
    <property type="project" value="UniProtKB-ARBA"/>
</dbReference>
<dbReference type="InterPro" id="IPR017871">
    <property type="entry name" value="ABC_transporter-like_CS"/>
</dbReference>
<dbReference type="GO" id="GO:0005524">
    <property type="term" value="F:ATP binding"/>
    <property type="evidence" value="ECO:0007669"/>
    <property type="project" value="UniProtKB-KW"/>
</dbReference>
<dbReference type="InterPro" id="IPR003593">
    <property type="entry name" value="AAA+_ATPase"/>
</dbReference>
<keyword evidence="2" id="KW-1003">Cell membrane</keyword>
<reference evidence="6" key="1">
    <citation type="journal article" date="2014" name="Int. J. Syst. Evol. Microbiol.">
        <title>Complete genome sequence of Corynebacterium casei LMG S-19264T (=DSM 44701T), isolated from a smear-ripened cheese.</title>
        <authorList>
            <consortium name="US DOE Joint Genome Institute (JGI-PGF)"/>
            <person name="Walter F."/>
            <person name="Albersmeier A."/>
            <person name="Kalinowski J."/>
            <person name="Ruckert C."/>
        </authorList>
    </citation>
    <scope>NUCLEOTIDE SEQUENCE</scope>
    <source>
        <strain evidence="6">KCTC 23732</strain>
    </source>
</reference>
<dbReference type="SUPFAM" id="SSF50331">
    <property type="entry name" value="MOP-like"/>
    <property type="match status" value="1"/>
</dbReference>
<keyword evidence="2" id="KW-0472">Membrane</keyword>
<keyword evidence="4 6" id="KW-0067">ATP-binding</keyword>
<dbReference type="SMART" id="SM00382">
    <property type="entry name" value="AAA"/>
    <property type="match status" value="1"/>
</dbReference>
<evidence type="ECO:0000313" key="6">
    <source>
        <dbReference type="EMBL" id="GGW84382.1"/>
    </source>
</evidence>
<keyword evidence="7" id="KW-1185">Reference proteome</keyword>
<dbReference type="PROSITE" id="PS50893">
    <property type="entry name" value="ABC_TRANSPORTER_2"/>
    <property type="match status" value="1"/>
</dbReference>
<dbReference type="FunFam" id="3.40.50.300:FF:000425">
    <property type="entry name" value="Probable ABC transporter, ATP-binding subunit"/>
    <property type="match status" value="1"/>
</dbReference>
<sequence length="345" mass="37829">MPILFKNVNYQYPDSANGVFDINLEINEGEFLAVIGPSGSGKSTLLKMLSGFAVPTSGSVILDGKEITRMPPEKRELGIVFQSYGLFPHMSALDNVAYPLKIRGLAKTQRRAMALEALDRVSLKKWASSMPLSLSGGQQQRVALARALVFSPKALLLDEPLSALDAALRVEMRDEILRVQRNANIATLHVTHDQEEALSIADRIAIMQAGRIIQLGTPKELYDKPANRWVASFIGQANLWNGKTGGQKNHVETPAGILRCDTGNYSPGTPVTVMIRPESVVPGIKPGQPTSNILQGHIHADRFLGSTRRIDLKIKEALLRMDTLSREPFEQVTIPIEAIKLLPAE</sequence>
<dbReference type="InterPro" id="IPR027417">
    <property type="entry name" value="P-loop_NTPase"/>
</dbReference>
<evidence type="ECO:0000256" key="3">
    <source>
        <dbReference type="ARBA" id="ARBA00022741"/>
    </source>
</evidence>
<dbReference type="InterPro" id="IPR050093">
    <property type="entry name" value="ABC_SmlMolc_Importer"/>
</dbReference>
<dbReference type="InterPro" id="IPR008995">
    <property type="entry name" value="Mo/tungstate-bd_C_term_dom"/>
</dbReference>
<keyword evidence="1" id="KW-0813">Transport</keyword>
<dbReference type="GO" id="GO:0016887">
    <property type="term" value="F:ATP hydrolysis activity"/>
    <property type="evidence" value="ECO:0007669"/>
    <property type="project" value="InterPro"/>
</dbReference>
<protein>
    <submittedName>
        <fullName evidence="6">ABC transporter ATP-binding protein</fullName>
    </submittedName>
</protein>
<dbReference type="PANTHER" id="PTHR42781">
    <property type="entry name" value="SPERMIDINE/PUTRESCINE IMPORT ATP-BINDING PROTEIN POTA"/>
    <property type="match status" value="1"/>
</dbReference>
<dbReference type="PANTHER" id="PTHR42781:SF4">
    <property type="entry name" value="SPERMIDINE_PUTRESCINE IMPORT ATP-BINDING PROTEIN POTA"/>
    <property type="match status" value="1"/>
</dbReference>
<dbReference type="SUPFAM" id="SSF52540">
    <property type="entry name" value="P-loop containing nucleoside triphosphate hydrolases"/>
    <property type="match status" value="1"/>
</dbReference>
<dbReference type="Gene3D" id="3.40.50.300">
    <property type="entry name" value="P-loop containing nucleotide triphosphate hydrolases"/>
    <property type="match status" value="1"/>
</dbReference>
<evidence type="ECO:0000259" key="5">
    <source>
        <dbReference type="PROSITE" id="PS50893"/>
    </source>
</evidence>
<proteinExistence type="predicted"/>
<evidence type="ECO:0000313" key="7">
    <source>
        <dbReference type="Proteomes" id="UP000608345"/>
    </source>
</evidence>
<dbReference type="PROSITE" id="PS00211">
    <property type="entry name" value="ABC_TRANSPORTER_1"/>
    <property type="match status" value="1"/>
</dbReference>
<dbReference type="Gene3D" id="2.40.50.100">
    <property type="match status" value="1"/>
</dbReference>
<dbReference type="RefSeq" id="WP_189384649.1">
    <property type="nucleotide sequence ID" value="NZ_BAABFY010000053.1"/>
</dbReference>
<dbReference type="AlphaFoldDB" id="A0A918JK11"/>